<feature type="transmembrane region" description="Helical" evidence="1">
    <location>
        <begin position="42"/>
        <end position="62"/>
    </location>
</feature>
<protein>
    <submittedName>
        <fullName evidence="2">Uncharacterized protein</fullName>
    </submittedName>
</protein>
<feature type="transmembrane region" description="Helical" evidence="1">
    <location>
        <begin position="74"/>
        <end position="95"/>
    </location>
</feature>
<evidence type="ECO:0000313" key="2">
    <source>
        <dbReference type="EMBL" id="CAB5375084.1"/>
    </source>
</evidence>
<dbReference type="Proteomes" id="UP000684084">
    <property type="component" value="Unassembled WGS sequence"/>
</dbReference>
<gene>
    <name evidence="2" type="ORF">CHRIB12_LOCUS14708</name>
</gene>
<dbReference type="VEuPathDB" id="FungiDB:RhiirFUN_026469"/>
<keyword evidence="1" id="KW-1133">Transmembrane helix</keyword>
<accession>A0A915ZFH8</accession>
<evidence type="ECO:0000256" key="1">
    <source>
        <dbReference type="SAM" id="Phobius"/>
    </source>
</evidence>
<feature type="transmembrane region" description="Helical" evidence="1">
    <location>
        <begin position="111"/>
        <end position="131"/>
    </location>
</feature>
<name>A0A915ZFH8_9GLOM</name>
<comment type="caution">
    <text evidence="2">The sequence shown here is derived from an EMBL/GenBank/DDBJ whole genome shotgun (WGS) entry which is preliminary data.</text>
</comment>
<evidence type="ECO:0000313" key="3">
    <source>
        <dbReference type="Proteomes" id="UP000684084"/>
    </source>
</evidence>
<dbReference type="OrthoDB" id="2426631at2759"/>
<dbReference type="EMBL" id="CAGKOT010000034">
    <property type="protein sequence ID" value="CAB5375084.1"/>
    <property type="molecule type" value="Genomic_DNA"/>
</dbReference>
<feature type="transmembrane region" description="Helical" evidence="1">
    <location>
        <begin position="6"/>
        <end position="30"/>
    </location>
</feature>
<sequence length="147" mass="17357">MEEIKYDTLFIGFVSMVSFHNFVKSILLYCSGRDKSLSFLKIIFNISSFVCSITSLLFFMIINLSCEMYMRVNYVQMIFNYFMMQSLAAYILILISKYEKNKSELTKKVDMWINIVLLVTRAAFNVAYIFFEISYQNNHEKGIKEKV</sequence>
<proteinExistence type="predicted"/>
<reference evidence="2" key="1">
    <citation type="submission" date="2020-05" db="EMBL/GenBank/DDBJ databases">
        <authorList>
            <person name="Rincon C."/>
            <person name="Sanders R I."/>
            <person name="Robbins C."/>
            <person name="Chaturvedi A."/>
        </authorList>
    </citation>
    <scope>NUCLEOTIDE SEQUENCE</scope>
    <source>
        <strain evidence="2">CHB12</strain>
    </source>
</reference>
<dbReference type="AlphaFoldDB" id="A0A915ZFH8"/>
<keyword evidence="1" id="KW-0472">Membrane</keyword>
<keyword evidence="1" id="KW-0812">Transmembrane</keyword>
<organism evidence="2 3">
    <name type="scientific">Rhizophagus irregularis</name>
    <dbReference type="NCBI Taxonomy" id="588596"/>
    <lineage>
        <taxon>Eukaryota</taxon>
        <taxon>Fungi</taxon>
        <taxon>Fungi incertae sedis</taxon>
        <taxon>Mucoromycota</taxon>
        <taxon>Glomeromycotina</taxon>
        <taxon>Glomeromycetes</taxon>
        <taxon>Glomerales</taxon>
        <taxon>Glomeraceae</taxon>
        <taxon>Rhizophagus</taxon>
    </lineage>
</organism>